<dbReference type="GO" id="GO:0003700">
    <property type="term" value="F:DNA-binding transcription factor activity"/>
    <property type="evidence" value="ECO:0007669"/>
    <property type="project" value="TreeGrafter"/>
</dbReference>
<name>A0A1M6M3J5_9CLOT</name>
<accession>A0A1M6M3J5</accession>
<dbReference type="GO" id="GO:0005829">
    <property type="term" value="C:cytosol"/>
    <property type="evidence" value="ECO:0007669"/>
    <property type="project" value="TreeGrafter"/>
</dbReference>
<dbReference type="InterPro" id="IPR000944">
    <property type="entry name" value="Tscrpt_reg_Rrf2"/>
</dbReference>
<keyword evidence="1" id="KW-0238">DNA-binding</keyword>
<dbReference type="PROSITE" id="PS51197">
    <property type="entry name" value="HTH_RRF2_2"/>
    <property type="match status" value="1"/>
</dbReference>
<dbReference type="NCBIfam" id="TIGR00738">
    <property type="entry name" value="rrf2_super"/>
    <property type="match status" value="1"/>
</dbReference>
<dbReference type="InterPro" id="IPR036388">
    <property type="entry name" value="WH-like_DNA-bd_sf"/>
</dbReference>
<keyword evidence="3" id="KW-1185">Reference proteome</keyword>
<gene>
    <name evidence="2" type="ORF">SAMN02745248_00931</name>
</gene>
<dbReference type="EMBL" id="FRAD01000006">
    <property type="protein sequence ID" value="SHJ77970.1"/>
    <property type="molecule type" value="Genomic_DNA"/>
</dbReference>
<dbReference type="PROSITE" id="PS01332">
    <property type="entry name" value="HTH_RRF2_1"/>
    <property type="match status" value="1"/>
</dbReference>
<reference evidence="2 3" key="1">
    <citation type="submission" date="2016-11" db="EMBL/GenBank/DDBJ databases">
        <authorList>
            <person name="Jaros S."/>
            <person name="Januszkiewicz K."/>
            <person name="Wedrychowicz H."/>
        </authorList>
    </citation>
    <scope>NUCLEOTIDE SEQUENCE [LARGE SCALE GENOMIC DNA]</scope>
    <source>
        <strain evidence="2 3">DSM 3090</strain>
    </source>
</reference>
<dbReference type="InterPro" id="IPR036390">
    <property type="entry name" value="WH_DNA-bd_sf"/>
</dbReference>
<dbReference type="STRING" id="1121331.SAMN02745248_00931"/>
<protein>
    <submittedName>
        <fullName evidence="2">Transcriptional regulator, BadM/Rrf2 family</fullName>
    </submittedName>
</protein>
<dbReference type="Gene3D" id="1.10.10.10">
    <property type="entry name" value="Winged helix-like DNA-binding domain superfamily/Winged helix DNA-binding domain"/>
    <property type="match status" value="1"/>
</dbReference>
<dbReference type="AlphaFoldDB" id="A0A1M6M3J5"/>
<evidence type="ECO:0000313" key="3">
    <source>
        <dbReference type="Proteomes" id="UP000183952"/>
    </source>
</evidence>
<dbReference type="Proteomes" id="UP000183952">
    <property type="component" value="Unassembled WGS sequence"/>
</dbReference>
<dbReference type="GO" id="GO:0003677">
    <property type="term" value="F:DNA binding"/>
    <property type="evidence" value="ECO:0007669"/>
    <property type="project" value="UniProtKB-KW"/>
</dbReference>
<dbReference type="SUPFAM" id="SSF46785">
    <property type="entry name" value="Winged helix' DNA-binding domain"/>
    <property type="match status" value="1"/>
</dbReference>
<dbReference type="OrthoDB" id="9808360at2"/>
<dbReference type="InterPro" id="IPR030489">
    <property type="entry name" value="TR_Rrf2-type_CS"/>
</dbReference>
<dbReference type="Pfam" id="PF02082">
    <property type="entry name" value="Rrf2"/>
    <property type="match status" value="1"/>
</dbReference>
<dbReference type="PANTHER" id="PTHR33221">
    <property type="entry name" value="WINGED HELIX-TURN-HELIX TRANSCRIPTIONAL REGULATOR, RRF2 FAMILY"/>
    <property type="match status" value="1"/>
</dbReference>
<dbReference type="RefSeq" id="WP_072902839.1">
    <property type="nucleotide sequence ID" value="NZ_FRAD01000006.1"/>
</dbReference>
<sequence length="144" mass="15922">MMISTKGRYALRVMIDLAEHNSGSYIPLSDIAKRQEISEKYLESIVSTLSKNGLVDALRGKGGGYKLNREPENYTVASILKVTEGSLAPVACLDTTSNSNKCTRASQCKTLAMWKNLQKVIDDFFEGITIADLMDHEPVSDYII</sequence>
<proteinExistence type="predicted"/>
<dbReference type="PANTHER" id="PTHR33221:SF5">
    <property type="entry name" value="HTH-TYPE TRANSCRIPTIONAL REGULATOR ISCR"/>
    <property type="match status" value="1"/>
</dbReference>
<evidence type="ECO:0000256" key="1">
    <source>
        <dbReference type="ARBA" id="ARBA00023125"/>
    </source>
</evidence>
<organism evidence="2 3">
    <name type="scientific">Hathewaya proteolytica DSM 3090</name>
    <dbReference type="NCBI Taxonomy" id="1121331"/>
    <lineage>
        <taxon>Bacteria</taxon>
        <taxon>Bacillati</taxon>
        <taxon>Bacillota</taxon>
        <taxon>Clostridia</taxon>
        <taxon>Eubacteriales</taxon>
        <taxon>Clostridiaceae</taxon>
        <taxon>Hathewaya</taxon>
    </lineage>
</organism>
<evidence type="ECO:0000313" key="2">
    <source>
        <dbReference type="EMBL" id="SHJ77970.1"/>
    </source>
</evidence>